<dbReference type="Pfam" id="PF09243">
    <property type="entry name" value="Rsm22"/>
    <property type="match status" value="1"/>
</dbReference>
<dbReference type="InterPro" id="IPR015324">
    <property type="entry name" value="Ribosomal_Rsm22-like"/>
</dbReference>
<dbReference type="OrthoDB" id="421327at2759"/>
<dbReference type="GO" id="GO:0006412">
    <property type="term" value="P:translation"/>
    <property type="evidence" value="ECO:0007669"/>
    <property type="project" value="InterPro"/>
</dbReference>
<feature type="compositionally biased region" description="Acidic residues" evidence="8">
    <location>
        <begin position="48"/>
        <end position="61"/>
    </location>
</feature>
<evidence type="ECO:0000256" key="7">
    <source>
        <dbReference type="ARBA" id="ARBA00045681"/>
    </source>
</evidence>
<dbReference type="GO" id="GO:0051536">
    <property type="term" value="F:iron-sulfur cluster binding"/>
    <property type="evidence" value="ECO:0007669"/>
    <property type="project" value="UniProtKB-KW"/>
</dbReference>
<dbReference type="GO" id="GO:0005739">
    <property type="term" value="C:mitochondrion"/>
    <property type="evidence" value="ECO:0007669"/>
    <property type="project" value="UniProtKB-SubCell"/>
</dbReference>
<dbReference type="GO" id="GO:0015935">
    <property type="term" value="C:small ribosomal subunit"/>
    <property type="evidence" value="ECO:0007669"/>
    <property type="project" value="TreeGrafter"/>
</dbReference>
<name>A0A5J4Z6W8_PORPP</name>
<keyword evidence="2" id="KW-0479">Metal-binding</keyword>
<gene>
    <name evidence="9" type="ORF">FVE85_6660</name>
</gene>
<evidence type="ECO:0000313" key="10">
    <source>
        <dbReference type="Proteomes" id="UP000324585"/>
    </source>
</evidence>
<protein>
    <submittedName>
        <fullName evidence="9">Methyltransferase-like protein 17, mitochondrial</fullName>
    </submittedName>
</protein>
<evidence type="ECO:0000256" key="1">
    <source>
        <dbReference type="ARBA" id="ARBA00004173"/>
    </source>
</evidence>
<dbReference type="SUPFAM" id="SSF53335">
    <property type="entry name" value="S-adenosyl-L-methionine-dependent methyltransferases"/>
    <property type="match status" value="1"/>
</dbReference>
<comment type="function">
    <text evidence="7">Mitochondrial ribosome (mitoribosome) assembly factor. Binds at the interface of the head and body domains of the mitochondrial small ribosomal subunit (mt-SSU), occluding the mRNA channel and preventing compaction of the head domain towards the body. Probable inactive methyltransferase: retains the characteristic folding and ability to bind S-adenosyl-L-methionine, but it probably lost its methyltransferase activity.</text>
</comment>
<evidence type="ECO:0000256" key="5">
    <source>
        <dbReference type="ARBA" id="ARBA00023014"/>
    </source>
</evidence>
<evidence type="ECO:0000256" key="4">
    <source>
        <dbReference type="ARBA" id="ARBA00023004"/>
    </source>
</evidence>
<dbReference type="GO" id="GO:0032259">
    <property type="term" value="P:methylation"/>
    <property type="evidence" value="ECO:0007669"/>
    <property type="project" value="UniProtKB-KW"/>
</dbReference>
<dbReference type="PANTHER" id="PTHR13184:SF5">
    <property type="entry name" value="METHYLTRANSFERASE-LIKE PROTEIN 17, MITOCHONDRIAL"/>
    <property type="match status" value="1"/>
</dbReference>
<keyword evidence="3" id="KW-0809">Transit peptide</keyword>
<keyword evidence="9" id="KW-0808">Transferase</keyword>
<evidence type="ECO:0000256" key="6">
    <source>
        <dbReference type="ARBA" id="ARBA00023128"/>
    </source>
</evidence>
<evidence type="ECO:0000313" key="9">
    <source>
        <dbReference type="EMBL" id="KAA8499075.1"/>
    </source>
</evidence>
<dbReference type="GO" id="GO:0008168">
    <property type="term" value="F:methyltransferase activity"/>
    <property type="evidence" value="ECO:0007669"/>
    <property type="project" value="UniProtKB-KW"/>
</dbReference>
<dbReference type="GO" id="GO:0003735">
    <property type="term" value="F:structural constituent of ribosome"/>
    <property type="evidence" value="ECO:0007669"/>
    <property type="project" value="TreeGrafter"/>
</dbReference>
<evidence type="ECO:0000256" key="3">
    <source>
        <dbReference type="ARBA" id="ARBA00022946"/>
    </source>
</evidence>
<dbReference type="PANTHER" id="PTHR13184">
    <property type="entry name" value="37S RIBOSOMAL PROTEIN S22"/>
    <property type="match status" value="1"/>
</dbReference>
<reference evidence="10" key="1">
    <citation type="journal article" date="2019" name="Nat. Commun.">
        <title>Expansion of phycobilisome linker gene families in mesophilic red algae.</title>
        <authorList>
            <person name="Lee J."/>
            <person name="Kim D."/>
            <person name="Bhattacharya D."/>
            <person name="Yoon H.S."/>
        </authorList>
    </citation>
    <scope>NUCLEOTIDE SEQUENCE [LARGE SCALE GENOMIC DNA]</scope>
    <source>
        <strain evidence="10">CCMP 1328</strain>
    </source>
</reference>
<dbReference type="AlphaFoldDB" id="A0A5J4Z6W8"/>
<proteinExistence type="predicted"/>
<dbReference type="GO" id="GO:0046872">
    <property type="term" value="F:metal ion binding"/>
    <property type="evidence" value="ECO:0007669"/>
    <property type="project" value="UniProtKB-KW"/>
</dbReference>
<organism evidence="9 10">
    <name type="scientific">Porphyridium purpureum</name>
    <name type="common">Red alga</name>
    <name type="synonym">Porphyridium cruentum</name>
    <dbReference type="NCBI Taxonomy" id="35688"/>
    <lineage>
        <taxon>Eukaryota</taxon>
        <taxon>Rhodophyta</taxon>
        <taxon>Bangiophyceae</taxon>
        <taxon>Porphyridiales</taxon>
        <taxon>Porphyridiaceae</taxon>
        <taxon>Porphyridium</taxon>
    </lineage>
</organism>
<keyword evidence="4" id="KW-0408">Iron</keyword>
<dbReference type="OMA" id="DWCHFVQ"/>
<accession>A0A5J4Z6W8</accession>
<dbReference type="InterPro" id="IPR029063">
    <property type="entry name" value="SAM-dependent_MTases_sf"/>
</dbReference>
<comment type="caution">
    <text evidence="9">The sequence shown here is derived from an EMBL/GenBank/DDBJ whole genome shotgun (WGS) entry which is preliminary data.</text>
</comment>
<keyword evidence="9" id="KW-0489">Methyltransferase</keyword>
<dbReference type="EMBL" id="VRMN01000001">
    <property type="protein sequence ID" value="KAA8499075.1"/>
    <property type="molecule type" value="Genomic_DNA"/>
</dbReference>
<evidence type="ECO:0000256" key="8">
    <source>
        <dbReference type="SAM" id="MobiDB-lite"/>
    </source>
</evidence>
<keyword evidence="6" id="KW-0496">Mitochondrion</keyword>
<dbReference type="Gene3D" id="3.40.50.150">
    <property type="entry name" value="Vaccinia Virus protein VP39"/>
    <property type="match status" value="1"/>
</dbReference>
<dbReference type="InterPro" id="IPR052571">
    <property type="entry name" value="Mt_RNA_Methyltransferase"/>
</dbReference>
<feature type="region of interest" description="Disordered" evidence="8">
    <location>
        <begin position="25"/>
        <end position="70"/>
    </location>
</feature>
<comment type="subcellular location">
    <subcellularLocation>
        <location evidence="1">Mitochondrion</location>
    </subcellularLocation>
</comment>
<sequence length="487" mass="53587">MSVLLAQRAANSLVRLARHPARALAAKAAPDSATQSTGEAALPHGGDDDHDDGELTAEEENGPGLIPQIRKRHDVRTRALGQDAFVWEKMSQEAASMPEALVSAISDTIREKPVPNISALRSHLKELEIDFEKIRMGERVRENMYGSLGAVAAYSMSKAPGTFAALRRAIHEVQQVEPSFQPRSVLDFGAGPATGTAAALSSFPASLRASVLVERAAIMSEFGRSILSKFVKTFSRHSEGNEGDFQSAWLDSLELVPPDVRFDIVLSSFVLGEIGTSAERIESTLKKLIARTKTVLVICEAGTPRGYERIEHCRQKGIEAGMRVVAPCQHDKPCPMKGSTQFCNFVQRSVQNELQRRVRGEGRMLGYENERFSYVALVAADAASTFQGLDYKKRAWGRLTRSPLKLQGHVNFDACTKDGEWGRVPWTRSSGTKEQYTSARKAQFGDLWGPKPMHKLQRLNYALTKAERRVVSGPKTGLNRQPGNESD</sequence>
<evidence type="ECO:0000256" key="2">
    <source>
        <dbReference type="ARBA" id="ARBA00022723"/>
    </source>
</evidence>
<dbReference type="Proteomes" id="UP000324585">
    <property type="component" value="Unassembled WGS sequence"/>
</dbReference>
<keyword evidence="10" id="KW-1185">Reference proteome</keyword>
<keyword evidence="5" id="KW-0411">Iron-sulfur</keyword>